<dbReference type="AlphaFoldDB" id="A0A9W6K9J3"/>
<name>A0A9W6K9J3_9PSED</name>
<sequence>MANSMLQQIESTRLALIDAFQQQDWERIGALDSTCREQVSAAMADSTDIEEALREQMEALVEVYRHLTAACVRKREAVAEELTQLVKSNQSAKIYQMFG</sequence>
<reference evidence="6" key="2">
    <citation type="submission" date="2023-01" db="EMBL/GenBank/DDBJ databases">
        <authorList>
            <person name="Sun Q."/>
            <person name="Evtushenko L."/>
        </authorList>
    </citation>
    <scope>NUCLEOTIDE SEQUENCE</scope>
    <source>
        <strain evidence="6">VKM B-2935</strain>
    </source>
</reference>
<accession>A0A9W6K9J3</accession>
<gene>
    <name evidence="6" type="ORF">GCM10017655_25150</name>
</gene>
<protein>
    <recommendedName>
        <fullName evidence="5">Flagellar protein FliT</fullName>
    </recommendedName>
</protein>
<evidence type="ECO:0000256" key="5">
    <source>
        <dbReference type="ARBA" id="ARBA00093797"/>
    </source>
</evidence>
<organism evidence="6 7">
    <name type="scientific">Pseudomonas turukhanskensis</name>
    <dbReference type="NCBI Taxonomy" id="1806536"/>
    <lineage>
        <taxon>Bacteria</taxon>
        <taxon>Pseudomonadati</taxon>
        <taxon>Pseudomonadota</taxon>
        <taxon>Gammaproteobacteria</taxon>
        <taxon>Pseudomonadales</taxon>
        <taxon>Pseudomonadaceae</taxon>
        <taxon>Pseudomonas</taxon>
    </lineage>
</organism>
<keyword evidence="2" id="KW-0963">Cytoplasm</keyword>
<dbReference type="GO" id="GO:0044781">
    <property type="term" value="P:bacterial-type flagellum organization"/>
    <property type="evidence" value="ECO:0007669"/>
    <property type="project" value="UniProtKB-KW"/>
</dbReference>
<evidence type="ECO:0000256" key="2">
    <source>
        <dbReference type="ARBA" id="ARBA00022490"/>
    </source>
</evidence>
<dbReference type="Pfam" id="PF05400">
    <property type="entry name" value="FliT"/>
    <property type="match status" value="1"/>
</dbReference>
<dbReference type="InterPro" id="IPR008622">
    <property type="entry name" value="FliT"/>
</dbReference>
<evidence type="ECO:0000256" key="3">
    <source>
        <dbReference type="ARBA" id="ARBA00022795"/>
    </source>
</evidence>
<dbReference type="Proteomes" id="UP001143328">
    <property type="component" value="Unassembled WGS sequence"/>
</dbReference>
<comment type="subcellular location">
    <subcellularLocation>
        <location evidence="1">Cytoplasm</location>
        <location evidence="1">Cytosol</location>
    </subcellularLocation>
</comment>
<keyword evidence="3" id="KW-1005">Bacterial flagellum biogenesis</keyword>
<dbReference type="EMBL" id="BSFN01000006">
    <property type="protein sequence ID" value="GLK89453.1"/>
    <property type="molecule type" value="Genomic_DNA"/>
</dbReference>
<dbReference type="RefSeq" id="WP_271195647.1">
    <property type="nucleotide sequence ID" value="NZ_BSFN01000006.1"/>
</dbReference>
<keyword evidence="4" id="KW-0143">Chaperone</keyword>
<comment type="caution">
    <text evidence="6">The sequence shown here is derived from an EMBL/GenBank/DDBJ whole genome shotgun (WGS) entry which is preliminary data.</text>
</comment>
<reference evidence="6" key="1">
    <citation type="journal article" date="2014" name="Int. J. Syst. Evol. Microbiol.">
        <title>Complete genome sequence of Corynebacterium casei LMG S-19264T (=DSM 44701T), isolated from a smear-ripened cheese.</title>
        <authorList>
            <consortium name="US DOE Joint Genome Institute (JGI-PGF)"/>
            <person name="Walter F."/>
            <person name="Albersmeier A."/>
            <person name="Kalinowski J."/>
            <person name="Ruckert C."/>
        </authorList>
    </citation>
    <scope>NUCLEOTIDE SEQUENCE</scope>
    <source>
        <strain evidence="6">VKM B-2935</strain>
    </source>
</reference>
<evidence type="ECO:0000313" key="6">
    <source>
        <dbReference type="EMBL" id="GLK89453.1"/>
    </source>
</evidence>
<evidence type="ECO:0000256" key="1">
    <source>
        <dbReference type="ARBA" id="ARBA00004514"/>
    </source>
</evidence>
<proteinExistence type="predicted"/>
<evidence type="ECO:0000313" key="7">
    <source>
        <dbReference type="Proteomes" id="UP001143328"/>
    </source>
</evidence>
<keyword evidence="7" id="KW-1185">Reference proteome</keyword>
<evidence type="ECO:0000256" key="4">
    <source>
        <dbReference type="ARBA" id="ARBA00023186"/>
    </source>
</evidence>